<dbReference type="InterPro" id="IPR027417">
    <property type="entry name" value="P-loop_NTPase"/>
</dbReference>
<gene>
    <name evidence="10" type="ORF">GORHZ_200_00010</name>
</gene>
<feature type="domain" description="ABC transporter" evidence="9">
    <location>
        <begin position="1"/>
        <end position="230"/>
    </location>
</feature>
<dbReference type="InterPro" id="IPR030679">
    <property type="entry name" value="ABC_ATPase_HisP-typ"/>
</dbReference>
<evidence type="ECO:0000256" key="1">
    <source>
        <dbReference type="ARBA" id="ARBA00004202"/>
    </source>
</evidence>
<keyword evidence="7" id="KW-0029">Amino-acid transport</keyword>
<dbReference type="PANTHER" id="PTHR43166:SF9">
    <property type="entry name" value="GLUTAMATE_ASPARTATE IMPORT ATP-BINDING PROTEIN GLTL"/>
    <property type="match status" value="1"/>
</dbReference>
<sequence>KRRVLDGVDIGVAQGEVVSLIGPSGSGKSTLLRCMNLLEKPTGGSLDILGDRVVEGGRCTLDRAGMQRMRTRVGMVFQSYNLFPNMTARQNVVFAQMRSLGRSRGEAEERADDLLRRVGLAEVAGNRPAQLSGGQQQRVAIARSLAMDPQVMLFDEPTSAIDPELRIEVLKVMQDLALGGMTMVVVTHELRFAERVASKIAFLADGHIVETGSPEQIFGDPTHERTAKFIAAISETEL</sequence>
<dbReference type="SUPFAM" id="SSF52540">
    <property type="entry name" value="P-loop containing nucleoside triphosphate hydrolases"/>
    <property type="match status" value="1"/>
</dbReference>
<dbReference type="Gene3D" id="3.40.50.300">
    <property type="entry name" value="P-loop containing nucleotide triphosphate hydrolases"/>
    <property type="match status" value="1"/>
</dbReference>
<evidence type="ECO:0000256" key="8">
    <source>
        <dbReference type="ARBA" id="ARBA00023136"/>
    </source>
</evidence>
<dbReference type="PROSITE" id="PS00211">
    <property type="entry name" value="ABC_TRANSPORTER_1"/>
    <property type="match status" value="1"/>
</dbReference>
<evidence type="ECO:0000256" key="3">
    <source>
        <dbReference type="ARBA" id="ARBA00022448"/>
    </source>
</evidence>
<reference evidence="10 11" key="1">
    <citation type="submission" date="2012-08" db="EMBL/GenBank/DDBJ databases">
        <title>Whole genome shotgun sequence of Gordonia rhizosphera NBRC 16068.</title>
        <authorList>
            <person name="Takarada H."/>
            <person name="Isaki S."/>
            <person name="Hosoyama A."/>
            <person name="Tsuchikane K."/>
            <person name="Katsumata H."/>
            <person name="Baba S."/>
            <person name="Ohji S."/>
            <person name="Yamazaki S."/>
            <person name="Fujita N."/>
        </authorList>
    </citation>
    <scope>NUCLEOTIDE SEQUENCE [LARGE SCALE GENOMIC DNA]</scope>
    <source>
        <strain evidence="10 11">NBRC 16068</strain>
    </source>
</reference>
<evidence type="ECO:0000313" key="11">
    <source>
        <dbReference type="Proteomes" id="UP000008363"/>
    </source>
</evidence>
<dbReference type="Proteomes" id="UP000008363">
    <property type="component" value="Unassembled WGS sequence"/>
</dbReference>
<keyword evidence="8" id="KW-0472">Membrane</keyword>
<dbReference type="GO" id="GO:0016887">
    <property type="term" value="F:ATP hydrolysis activity"/>
    <property type="evidence" value="ECO:0007669"/>
    <property type="project" value="InterPro"/>
</dbReference>
<dbReference type="EMBL" id="BAHC01000200">
    <property type="protein sequence ID" value="GAB92965.1"/>
    <property type="molecule type" value="Genomic_DNA"/>
</dbReference>
<evidence type="ECO:0000256" key="6">
    <source>
        <dbReference type="ARBA" id="ARBA00022840"/>
    </source>
</evidence>
<proteinExistence type="inferred from homology"/>
<protein>
    <submittedName>
        <fullName evidence="10">Putative amino acid ABC transporter ATP-binding protein</fullName>
    </submittedName>
</protein>
<keyword evidence="3" id="KW-0813">Transport</keyword>
<organism evidence="10 11">
    <name type="scientific">Gordonia rhizosphera NBRC 16068</name>
    <dbReference type="NCBI Taxonomy" id="1108045"/>
    <lineage>
        <taxon>Bacteria</taxon>
        <taxon>Bacillati</taxon>
        <taxon>Actinomycetota</taxon>
        <taxon>Actinomycetes</taxon>
        <taxon>Mycobacteriales</taxon>
        <taxon>Gordoniaceae</taxon>
        <taxon>Gordonia</taxon>
    </lineage>
</organism>
<evidence type="ECO:0000259" key="9">
    <source>
        <dbReference type="PROSITE" id="PS50893"/>
    </source>
</evidence>
<keyword evidence="4" id="KW-1003">Cell membrane</keyword>
<dbReference type="GO" id="GO:0005524">
    <property type="term" value="F:ATP binding"/>
    <property type="evidence" value="ECO:0007669"/>
    <property type="project" value="UniProtKB-KW"/>
</dbReference>
<dbReference type="SMART" id="SM00382">
    <property type="entry name" value="AAA"/>
    <property type="match status" value="1"/>
</dbReference>
<dbReference type="PANTHER" id="PTHR43166">
    <property type="entry name" value="AMINO ACID IMPORT ATP-BINDING PROTEIN"/>
    <property type="match status" value="1"/>
</dbReference>
<dbReference type="STRING" id="1108045.GORHZ_200_00010"/>
<dbReference type="GO" id="GO:0015424">
    <property type="term" value="F:ABC-type amino acid transporter activity"/>
    <property type="evidence" value="ECO:0007669"/>
    <property type="project" value="InterPro"/>
</dbReference>
<feature type="non-terminal residue" evidence="10">
    <location>
        <position position="1"/>
    </location>
</feature>
<comment type="caution">
    <text evidence="10">The sequence shown here is derived from an EMBL/GenBank/DDBJ whole genome shotgun (WGS) entry which is preliminary data.</text>
</comment>
<dbReference type="InterPro" id="IPR003439">
    <property type="entry name" value="ABC_transporter-like_ATP-bd"/>
</dbReference>
<name>K6W1B9_9ACTN</name>
<dbReference type="OrthoDB" id="4398079at2"/>
<evidence type="ECO:0000256" key="2">
    <source>
        <dbReference type="ARBA" id="ARBA00005417"/>
    </source>
</evidence>
<evidence type="ECO:0000313" key="10">
    <source>
        <dbReference type="EMBL" id="GAB92965.1"/>
    </source>
</evidence>
<comment type="similarity">
    <text evidence="2">Belongs to the ABC transporter superfamily.</text>
</comment>
<keyword evidence="5" id="KW-0547">Nucleotide-binding</keyword>
<dbReference type="InterPro" id="IPR050086">
    <property type="entry name" value="MetN_ABC_transporter-like"/>
</dbReference>
<keyword evidence="11" id="KW-1185">Reference proteome</keyword>
<dbReference type="PIRSF" id="PIRSF039085">
    <property type="entry name" value="ABC_ATPase_HisP"/>
    <property type="match status" value="1"/>
</dbReference>
<dbReference type="PROSITE" id="PS50893">
    <property type="entry name" value="ABC_TRANSPORTER_2"/>
    <property type="match status" value="1"/>
</dbReference>
<dbReference type="GO" id="GO:0005886">
    <property type="term" value="C:plasma membrane"/>
    <property type="evidence" value="ECO:0007669"/>
    <property type="project" value="UniProtKB-SubCell"/>
</dbReference>
<dbReference type="eggNOG" id="COG1126">
    <property type="taxonomic scope" value="Bacteria"/>
</dbReference>
<dbReference type="InterPro" id="IPR003593">
    <property type="entry name" value="AAA+_ATPase"/>
</dbReference>
<evidence type="ECO:0000256" key="4">
    <source>
        <dbReference type="ARBA" id="ARBA00022475"/>
    </source>
</evidence>
<dbReference type="AlphaFoldDB" id="K6W1B9"/>
<evidence type="ECO:0000256" key="5">
    <source>
        <dbReference type="ARBA" id="ARBA00022741"/>
    </source>
</evidence>
<accession>K6W1B9</accession>
<keyword evidence="6 10" id="KW-0067">ATP-binding</keyword>
<comment type="subcellular location">
    <subcellularLocation>
        <location evidence="1">Cell membrane</location>
        <topology evidence="1">Peripheral membrane protein</topology>
    </subcellularLocation>
</comment>
<evidence type="ECO:0000256" key="7">
    <source>
        <dbReference type="ARBA" id="ARBA00022970"/>
    </source>
</evidence>
<dbReference type="Pfam" id="PF00005">
    <property type="entry name" value="ABC_tran"/>
    <property type="match status" value="1"/>
</dbReference>
<dbReference type="InterPro" id="IPR017871">
    <property type="entry name" value="ABC_transporter-like_CS"/>
</dbReference>